<name>A0A6N7QX82_9GAMM</name>
<dbReference type="CDD" id="cd07402">
    <property type="entry name" value="MPP_GpdQ"/>
    <property type="match status" value="1"/>
</dbReference>
<dbReference type="InterPro" id="IPR026575">
    <property type="entry name" value="GpdQ/CpdA-like"/>
</dbReference>
<organism evidence="6 7">
    <name type="scientific">Spiribacter salilacus</name>
    <dbReference type="NCBI Taxonomy" id="2664894"/>
    <lineage>
        <taxon>Bacteria</taxon>
        <taxon>Pseudomonadati</taxon>
        <taxon>Pseudomonadota</taxon>
        <taxon>Gammaproteobacteria</taxon>
        <taxon>Chromatiales</taxon>
        <taxon>Ectothiorhodospiraceae</taxon>
        <taxon>Spiribacter</taxon>
    </lineage>
</organism>
<dbReference type="InterPro" id="IPR004843">
    <property type="entry name" value="Calcineurin-like_PHP"/>
</dbReference>
<keyword evidence="3" id="KW-0408">Iron</keyword>
<dbReference type="Pfam" id="PF00149">
    <property type="entry name" value="Metallophos"/>
    <property type="match status" value="1"/>
</dbReference>
<evidence type="ECO:0000256" key="4">
    <source>
        <dbReference type="ARBA" id="ARBA00025742"/>
    </source>
</evidence>
<comment type="similarity">
    <text evidence="4">Belongs to the cyclic nucleotide phosphodiesterase class-III family.</text>
</comment>
<evidence type="ECO:0000259" key="5">
    <source>
        <dbReference type="Pfam" id="PF00149"/>
    </source>
</evidence>
<feature type="domain" description="Calcineurin-like phosphoesterase" evidence="5">
    <location>
        <begin position="9"/>
        <end position="199"/>
    </location>
</feature>
<keyword evidence="2" id="KW-0378">Hydrolase</keyword>
<evidence type="ECO:0000313" key="6">
    <source>
        <dbReference type="EMBL" id="MRH78937.1"/>
    </source>
</evidence>
<dbReference type="InterPro" id="IPR029052">
    <property type="entry name" value="Metallo-depent_PP-like"/>
</dbReference>
<gene>
    <name evidence="6" type="ORF">GH984_09520</name>
</gene>
<dbReference type="GO" id="GO:0046872">
    <property type="term" value="F:metal ion binding"/>
    <property type="evidence" value="ECO:0007669"/>
    <property type="project" value="UniProtKB-KW"/>
</dbReference>
<dbReference type="InterPro" id="IPR050884">
    <property type="entry name" value="CNP_phosphodiesterase-III"/>
</dbReference>
<evidence type="ECO:0000256" key="3">
    <source>
        <dbReference type="ARBA" id="ARBA00023004"/>
    </source>
</evidence>
<reference evidence="6 7" key="1">
    <citation type="submission" date="2019-11" db="EMBL/GenBank/DDBJ databases">
        <authorList>
            <person name="Zhang X.Y."/>
        </authorList>
    </citation>
    <scope>NUCLEOTIDE SEQUENCE [LARGE SCALE GENOMIC DNA]</scope>
    <source>
        <strain evidence="6 7">C176</strain>
    </source>
</reference>
<protein>
    <recommendedName>
        <fullName evidence="5">Calcineurin-like phosphoesterase domain-containing protein</fullName>
    </recommendedName>
</protein>
<keyword evidence="7" id="KW-1185">Reference proteome</keyword>
<dbReference type="SUPFAM" id="SSF56300">
    <property type="entry name" value="Metallo-dependent phosphatases"/>
    <property type="match status" value="1"/>
</dbReference>
<dbReference type="EMBL" id="WJPP01000005">
    <property type="protein sequence ID" value="MRH78937.1"/>
    <property type="molecule type" value="Genomic_DNA"/>
</dbReference>
<evidence type="ECO:0000256" key="2">
    <source>
        <dbReference type="ARBA" id="ARBA00022801"/>
    </source>
</evidence>
<evidence type="ECO:0000256" key="1">
    <source>
        <dbReference type="ARBA" id="ARBA00022723"/>
    </source>
</evidence>
<accession>A0A6N7QX82</accession>
<dbReference type="PANTHER" id="PTHR42988">
    <property type="entry name" value="PHOSPHOHYDROLASE"/>
    <property type="match status" value="1"/>
</dbReference>
<dbReference type="GO" id="GO:0004112">
    <property type="term" value="F:cyclic-nucleotide phosphodiesterase activity"/>
    <property type="evidence" value="ECO:0007669"/>
    <property type="project" value="InterPro"/>
</dbReference>
<dbReference type="Gene3D" id="3.60.21.10">
    <property type="match status" value="1"/>
</dbReference>
<keyword evidence="1" id="KW-0479">Metal-binding</keyword>
<dbReference type="AlphaFoldDB" id="A0A6N7QX82"/>
<dbReference type="RefSeq" id="WP_153719990.1">
    <property type="nucleotide sequence ID" value="NZ_WJPP01000005.1"/>
</dbReference>
<evidence type="ECO:0000313" key="7">
    <source>
        <dbReference type="Proteomes" id="UP000433788"/>
    </source>
</evidence>
<proteinExistence type="inferred from homology"/>
<comment type="caution">
    <text evidence="6">The sequence shown here is derived from an EMBL/GenBank/DDBJ whole genome shotgun (WGS) entry which is preliminary data.</text>
</comment>
<dbReference type="PANTHER" id="PTHR42988:SF2">
    <property type="entry name" value="CYCLIC NUCLEOTIDE PHOSPHODIESTERASE CBUA0032-RELATED"/>
    <property type="match status" value="1"/>
</dbReference>
<dbReference type="Proteomes" id="UP000433788">
    <property type="component" value="Unassembled WGS sequence"/>
</dbReference>
<sequence length="255" mass="26919">MQKGQGVCRLLQVSDTHLCALPSAPTAEAPVDQRWQATQTRLMEWVDSADAIVHTGDVSDDGSAAACQRVAEGLQALNLPGQVLPGNHDEPDALLQTFAPGQPVSLARVLDLGAWQLIGLDSRQPGEVSGHLCQAELSALDEALANAGNAWVLLAIHHPPVSVNCAWLDAIGLDNAQALLDRLESNPRIAGVVSGHVHHAFETMHAGRPVLTAPAVSVQFLAGSDEFAIAPGPPAFRWLDLCPDGTIQTGIEEMN</sequence>